<sequence length="227" mass="24747">MGHCRLIVDVLIIFISTSTATLDDHIPKVCSYASCQQMSNSSSVFNYCKTQNMTISGRCCFNSTTEGSHTLAGIDLSFCNISREQLKTFKTDLKMVQYLVLDANPLYNCSVEDFRGLTDLYFLSVPTTCSCPGELTAWEDITIQGNITTCQGQITCRQDLVPCPASSHCSGNGPGLAECSCDEGNHGYKCSRQGKFPTAGFAIGLISSTIVAAGVMWCSHRRHTKME</sequence>
<feature type="signal peptide" evidence="2">
    <location>
        <begin position="1"/>
        <end position="20"/>
    </location>
</feature>
<protein>
    <submittedName>
        <fullName evidence="5">All-trans retinoic acid-induced differentiation factor</fullName>
    </submittedName>
</protein>
<feature type="domain" description="EGF-like" evidence="3">
    <location>
        <begin position="179"/>
        <end position="190"/>
    </location>
</feature>
<keyword evidence="1" id="KW-0472">Membrane</keyword>
<dbReference type="InterPro" id="IPR032675">
    <property type="entry name" value="LRR_dom_sf"/>
</dbReference>
<gene>
    <name evidence="5" type="primary">LOC106158562</name>
</gene>
<dbReference type="AlphaFoldDB" id="A0A1S3HVJ8"/>
<dbReference type="KEGG" id="lak:106158562"/>
<accession>A0A1S3HVJ8</accession>
<dbReference type="Proteomes" id="UP000085678">
    <property type="component" value="Unplaced"/>
</dbReference>
<dbReference type="InParanoid" id="A0A1S3HVJ8"/>
<evidence type="ECO:0000259" key="3">
    <source>
        <dbReference type="PROSITE" id="PS00022"/>
    </source>
</evidence>
<dbReference type="OrthoDB" id="9989713at2759"/>
<organism evidence="4 5">
    <name type="scientific">Lingula anatina</name>
    <name type="common">Brachiopod</name>
    <name type="synonym">Lingula unguis</name>
    <dbReference type="NCBI Taxonomy" id="7574"/>
    <lineage>
        <taxon>Eukaryota</taxon>
        <taxon>Metazoa</taxon>
        <taxon>Spiralia</taxon>
        <taxon>Lophotrochozoa</taxon>
        <taxon>Brachiopoda</taxon>
        <taxon>Linguliformea</taxon>
        <taxon>Lingulata</taxon>
        <taxon>Lingulida</taxon>
        <taxon>Linguloidea</taxon>
        <taxon>Lingulidae</taxon>
        <taxon>Lingula</taxon>
    </lineage>
</organism>
<evidence type="ECO:0000313" key="4">
    <source>
        <dbReference type="Proteomes" id="UP000085678"/>
    </source>
</evidence>
<dbReference type="GeneID" id="106158562"/>
<evidence type="ECO:0000256" key="1">
    <source>
        <dbReference type="SAM" id="Phobius"/>
    </source>
</evidence>
<dbReference type="STRING" id="7574.A0A1S3HVJ8"/>
<feature type="chain" id="PRO_5010255457" evidence="2">
    <location>
        <begin position="21"/>
        <end position="227"/>
    </location>
</feature>
<dbReference type="PANTHER" id="PTHR15926:SF1">
    <property type="entry name" value="ALL-TRANS RETINOIC ACID-INDUCED DIFFERENTIATION FACTOR"/>
    <property type="match status" value="1"/>
</dbReference>
<name>A0A1S3HVJ8_LINAN</name>
<reference evidence="5" key="1">
    <citation type="submission" date="2025-08" db="UniProtKB">
        <authorList>
            <consortium name="RefSeq"/>
        </authorList>
    </citation>
    <scope>IDENTIFICATION</scope>
    <source>
        <tissue evidence="5">Gonads</tissue>
    </source>
</reference>
<evidence type="ECO:0000256" key="2">
    <source>
        <dbReference type="SAM" id="SignalP"/>
    </source>
</evidence>
<dbReference type="RefSeq" id="XP_013390067.1">
    <property type="nucleotide sequence ID" value="XM_013534613.2"/>
</dbReference>
<dbReference type="PANTHER" id="PTHR15926">
    <property type="entry name" value="ALL-TRANS RETINOIC ACID-INDUCED DIFFERENTIATION FACTOR"/>
    <property type="match status" value="1"/>
</dbReference>
<proteinExistence type="predicted"/>
<dbReference type="InterPro" id="IPR000742">
    <property type="entry name" value="EGF"/>
</dbReference>
<keyword evidence="2" id="KW-0732">Signal</keyword>
<dbReference type="InterPro" id="IPR042350">
    <property type="entry name" value="ATRAID"/>
</dbReference>
<evidence type="ECO:0000313" key="5">
    <source>
        <dbReference type="RefSeq" id="XP_013390067.1"/>
    </source>
</evidence>
<dbReference type="Gene3D" id="3.80.10.10">
    <property type="entry name" value="Ribonuclease Inhibitor"/>
    <property type="match status" value="1"/>
</dbReference>
<dbReference type="PROSITE" id="PS00022">
    <property type="entry name" value="EGF_1"/>
    <property type="match status" value="1"/>
</dbReference>
<keyword evidence="1" id="KW-0812">Transmembrane</keyword>
<keyword evidence="4" id="KW-1185">Reference proteome</keyword>
<feature type="transmembrane region" description="Helical" evidence="1">
    <location>
        <begin position="199"/>
        <end position="218"/>
    </location>
</feature>
<keyword evidence="1" id="KW-1133">Transmembrane helix</keyword>